<evidence type="ECO:0000313" key="2">
    <source>
        <dbReference type="EMBL" id="GLY66741.1"/>
    </source>
</evidence>
<dbReference type="AlphaFoldDB" id="A0A9W6VHS0"/>
<dbReference type="Gene3D" id="3.30.1310.10">
    <property type="entry name" value="Nucleoid-associated protein YbaB-like domain"/>
    <property type="match status" value="1"/>
</dbReference>
<evidence type="ECO:0008006" key="4">
    <source>
        <dbReference type="Google" id="ProtNLM"/>
    </source>
</evidence>
<comment type="caution">
    <text evidence="2">The sequence shown here is derived from an EMBL/GenBank/DDBJ whole genome shotgun (WGS) entry which is preliminary data.</text>
</comment>
<dbReference type="GO" id="GO:0003677">
    <property type="term" value="F:DNA binding"/>
    <property type="evidence" value="ECO:0007669"/>
    <property type="project" value="InterPro"/>
</dbReference>
<dbReference type="EMBL" id="BSTI01000006">
    <property type="protein sequence ID" value="GLY66741.1"/>
    <property type="molecule type" value="Genomic_DNA"/>
</dbReference>
<name>A0A9W6VHS0_9PSEU</name>
<organism evidence="2 3">
    <name type="scientific">Amycolatopsis taiwanensis</name>
    <dbReference type="NCBI Taxonomy" id="342230"/>
    <lineage>
        <taxon>Bacteria</taxon>
        <taxon>Bacillati</taxon>
        <taxon>Actinomycetota</taxon>
        <taxon>Actinomycetes</taxon>
        <taxon>Pseudonocardiales</taxon>
        <taxon>Pseudonocardiaceae</taxon>
        <taxon>Amycolatopsis</taxon>
    </lineage>
</organism>
<dbReference type="RefSeq" id="WP_285487448.1">
    <property type="nucleotide sequence ID" value="NZ_BSTI01000006.1"/>
</dbReference>
<evidence type="ECO:0000256" key="1">
    <source>
        <dbReference type="SAM" id="MobiDB-lite"/>
    </source>
</evidence>
<gene>
    <name evidence="2" type="ORF">Atai01_33600</name>
</gene>
<dbReference type="SUPFAM" id="SSF82607">
    <property type="entry name" value="YbaB-like"/>
    <property type="match status" value="1"/>
</dbReference>
<protein>
    <recommendedName>
        <fullName evidence="4">YbaB/EbfC DNA-binding family protein</fullName>
    </recommendedName>
</protein>
<dbReference type="InterPro" id="IPR036894">
    <property type="entry name" value="YbaB-like_sf"/>
</dbReference>
<feature type="region of interest" description="Disordered" evidence="1">
    <location>
        <begin position="125"/>
        <end position="218"/>
    </location>
</feature>
<dbReference type="Proteomes" id="UP001165136">
    <property type="component" value="Unassembled WGS sequence"/>
</dbReference>
<feature type="compositionally biased region" description="Acidic residues" evidence="1">
    <location>
        <begin position="207"/>
        <end position="218"/>
    </location>
</feature>
<keyword evidence="3" id="KW-1185">Reference proteome</keyword>
<dbReference type="Pfam" id="PF02575">
    <property type="entry name" value="YbaB_DNA_bd"/>
    <property type="match status" value="1"/>
</dbReference>
<accession>A0A9W6VHS0</accession>
<feature type="compositionally biased region" description="Pro residues" evidence="1">
    <location>
        <begin position="155"/>
        <end position="192"/>
    </location>
</feature>
<dbReference type="InterPro" id="IPR004401">
    <property type="entry name" value="YbaB/EbfC"/>
</dbReference>
<feature type="compositionally biased region" description="Basic and acidic residues" evidence="1">
    <location>
        <begin position="143"/>
        <end position="154"/>
    </location>
</feature>
<sequence>MSEPFSAGLSGLNADPDEVERRIGQWAAGFAAKAERYEAAQARVEQLRSSATSPDGAVRVTVRSDGSLTDVQFTERIRALPLAELSAAILTTMRSAQAKVVEQVGETMSEELGDEDAQTRAVMMDQLRARFPEPDGDAGEEPVSDKWDYDRQEPPPRPPVPPAAQPPAPPVPPAPPFQPPAPPSPPAQPPAPPRRRPRPGSGHDSDDGFDDDFDPLRD</sequence>
<proteinExistence type="predicted"/>
<evidence type="ECO:0000313" key="3">
    <source>
        <dbReference type="Proteomes" id="UP001165136"/>
    </source>
</evidence>
<reference evidence="2" key="1">
    <citation type="submission" date="2023-03" db="EMBL/GenBank/DDBJ databases">
        <title>Amycolatopsis taiwanensis NBRC 103393.</title>
        <authorList>
            <person name="Ichikawa N."/>
            <person name="Sato H."/>
            <person name="Tonouchi N."/>
        </authorList>
    </citation>
    <scope>NUCLEOTIDE SEQUENCE</scope>
    <source>
        <strain evidence="2">NBRC 103393</strain>
    </source>
</reference>